<evidence type="ECO:0000256" key="5">
    <source>
        <dbReference type="ARBA" id="ARBA00022989"/>
    </source>
</evidence>
<reference evidence="9 10" key="1">
    <citation type="submission" date="2016-10" db="EMBL/GenBank/DDBJ databases">
        <authorList>
            <person name="de Groot N.N."/>
        </authorList>
    </citation>
    <scope>NUCLEOTIDE SEQUENCE [LARGE SCALE GENOMIC DNA]</scope>
    <source>
        <strain evidence="9 10">CGMCC 1.7056</strain>
    </source>
</reference>
<dbReference type="CDD" id="cd06261">
    <property type="entry name" value="TM_PBP2"/>
    <property type="match status" value="1"/>
</dbReference>
<dbReference type="Gene3D" id="1.10.3720.10">
    <property type="entry name" value="MetI-like"/>
    <property type="match status" value="1"/>
</dbReference>
<dbReference type="RefSeq" id="WP_091126267.1">
    <property type="nucleotide sequence ID" value="NZ_FOLB01000015.1"/>
</dbReference>
<dbReference type="PROSITE" id="PS50928">
    <property type="entry name" value="ABC_TM1"/>
    <property type="match status" value="1"/>
</dbReference>
<dbReference type="EMBL" id="FOLB01000015">
    <property type="protein sequence ID" value="SFC94084.1"/>
    <property type="molecule type" value="Genomic_DNA"/>
</dbReference>
<proteinExistence type="inferred from homology"/>
<keyword evidence="5 7" id="KW-1133">Transmembrane helix</keyword>
<keyword evidence="3" id="KW-1003">Cell membrane</keyword>
<gene>
    <name evidence="9" type="ORF">SAMN04487968_11538</name>
</gene>
<evidence type="ECO:0000256" key="4">
    <source>
        <dbReference type="ARBA" id="ARBA00022692"/>
    </source>
</evidence>
<dbReference type="AlphaFoldDB" id="A0A1I1N8P8"/>
<sequence>MSTSLVRTTAVLGRRLAVGALVTVAVAVGNFFLFRLAPGNAANLGLVPNASPELRRSLERQFGLDQSTAAQLKAYLLQLAHGNLGISFGNRQPVAANLWTALVNTVTMVVPGLLLALALAVLTGVYAAWRRGSASDHALRAVALTMFAIPGQWLGMVLLYAARGHLPAGGISDPFLAGAGLQAQLVDRVQHMVLPCLTYALIVYGAFMIVLRTSLVETLSEGYILAAKARGLSNRLILRRHALRNALLPLVTLVGLTIGTLVAGVILVESVFSWPGLGESIYNAVNARDYPMLQGAFLLLTVVVVLSNLVVDAAYSYLDPRVRS</sequence>
<feature type="domain" description="ABC transmembrane type-1" evidence="8">
    <location>
        <begin position="102"/>
        <end position="311"/>
    </location>
</feature>
<name>A0A1I1N8P8_9ACTN</name>
<dbReference type="Proteomes" id="UP000198832">
    <property type="component" value="Unassembled WGS sequence"/>
</dbReference>
<protein>
    <submittedName>
        <fullName evidence="9">Peptide/nickel transport system permease protein</fullName>
    </submittedName>
</protein>
<feature type="transmembrane region" description="Helical" evidence="7">
    <location>
        <begin position="108"/>
        <end position="129"/>
    </location>
</feature>
<evidence type="ECO:0000256" key="7">
    <source>
        <dbReference type="RuleBase" id="RU363032"/>
    </source>
</evidence>
<feature type="transmembrane region" description="Helical" evidence="7">
    <location>
        <begin position="192"/>
        <end position="211"/>
    </location>
</feature>
<evidence type="ECO:0000256" key="6">
    <source>
        <dbReference type="ARBA" id="ARBA00023136"/>
    </source>
</evidence>
<dbReference type="InterPro" id="IPR000515">
    <property type="entry name" value="MetI-like"/>
</dbReference>
<dbReference type="InterPro" id="IPR035906">
    <property type="entry name" value="MetI-like_sf"/>
</dbReference>
<dbReference type="OrthoDB" id="147688at2"/>
<comment type="similarity">
    <text evidence="7">Belongs to the binding-protein-dependent transport system permease family.</text>
</comment>
<dbReference type="Pfam" id="PF00528">
    <property type="entry name" value="BPD_transp_1"/>
    <property type="match status" value="1"/>
</dbReference>
<keyword evidence="2 7" id="KW-0813">Transport</keyword>
<evidence type="ECO:0000313" key="10">
    <source>
        <dbReference type="Proteomes" id="UP000198832"/>
    </source>
</evidence>
<evidence type="ECO:0000259" key="8">
    <source>
        <dbReference type="PROSITE" id="PS50928"/>
    </source>
</evidence>
<keyword evidence="4 7" id="KW-0812">Transmembrane</keyword>
<organism evidence="9 10">
    <name type="scientific">Nocardioides terrae</name>
    <dbReference type="NCBI Taxonomy" id="574651"/>
    <lineage>
        <taxon>Bacteria</taxon>
        <taxon>Bacillati</taxon>
        <taxon>Actinomycetota</taxon>
        <taxon>Actinomycetes</taxon>
        <taxon>Propionibacteriales</taxon>
        <taxon>Nocardioidaceae</taxon>
        <taxon>Nocardioides</taxon>
    </lineage>
</organism>
<feature type="transmembrane region" description="Helical" evidence="7">
    <location>
        <begin position="141"/>
        <end position="162"/>
    </location>
</feature>
<dbReference type="SUPFAM" id="SSF161098">
    <property type="entry name" value="MetI-like"/>
    <property type="match status" value="1"/>
</dbReference>
<feature type="transmembrane region" description="Helical" evidence="7">
    <location>
        <begin position="12"/>
        <end position="34"/>
    </location>
</feature>
<keyword evidence="10" id="KW-1185">Reference proteome</keyword>
<dbReference type="STRING" id="574651.SAMN04487968_11538"/>
<accession>A0A1I1N8P8</accession>
<keyword evidence="6 7" id="KW-0472">Membrane</keyword>
<evidence type="ECO:0000313" key="9">
    <source>
        <dbReference type="EMBL" id="SFC94084.1"/>
    </source>
</evidence>
<feature type="transmembrane region" description="Helical" evidence="7">
    <location>
        <begin position="292"/>
        <end position="318"/>
    </location>
</feature>
<comment type="subcellular location">
    <subcellularLocation>
        <location evidence="1 7">Cell membrane</location>
        <topology evidence="1 7">Multi-pass membrane protein</topology>
    </subcellularLocation>
</comment>
<dbReference type="PANTHER" id="PTHR43163">
    <property type="entry name" value="DIPEPTIDE TRANSPORT SYSTEM PERMEASE PROTEIN DPPB-RELATED"/>
    <property type="match status" value="1"/>
</dbReference>
<dbReference type="GO" id="GO:0005886">
    <property type="term" value="C:plasma membrane"/>
    <property type="evidence" value="ECO:0007669"/>
    <property type="project" value="UniProtKB-SubCell"/>
</dbReference>
<dbReference type="GO" id="GO:0055085">
    <property type="term" value="P:transmembrane transport"/>
    <property type="evidence" value="ECO:0007669"/>
    <property type="project" value="InterPro"/>
</dbReference>
<dbReference type="PANTHER" id="PTHR43163:SF6">
    <property type="entry name" value="DIPEPTIDE TRANSPORT SYSTEM PERMEASE PROTEIN DPPB-RELATED"/>
    <property type="match status" value="1"/>
</dbReference>
<evidence type="ECO:0000256" key="3">
    <source>
        <dbReference type="ARBA" id="ARBA00022475"/>
    </source>
</evidence>
<evidence type="ECO:0000256" key="1">
    <source>
        <dbReference type="ARBA" id="ARBA00004651"/>
    </source>
</evidence>
<evidence type="ECO:0000256" key="2">
    <source>
        <dbReference type="ARBA" id="ARBA00022448"/>
    </source>
</evidence>
<feature type="transmembrane region" description="Helical" evidence="7">
    <location>
        <begin position="246"/>
        <end position="272"/>
    </location>
</feature>